<organism evidence="3">
    <name type="scientific">Salmonella enterica</name>
    <name type="common">Salmonella choleraesuis</name>
    <dbReference type="NCBI Taxonomy" id="28901"/>
    <lineage>
        <taxon>Bacteria</taxon>
        <taxon>Pseudomonadati</taxon>
        <taxon>Pseudomonadota</taxon>
        <taxon>Gammaproteobacteria</taxon>
        <taxon>Enterobacterales</taxon>
        <taxon>Enterobacteriaceae</taxon>
        <taxon>Salmonella</taxon>
    </lineage>
</organism>
<feature type="chain" id="PRO_5036198017" evidence="1">
    <location>
        <begin position="26"/>
        <end position="490"/>
    </location>
</feature>
<proteinExistence type="predicted"/>
<reference evidence="3" key="1">
    <citation type="journal article" date="2018" name="Genome Biol.">
        <title>SKESA: strategic k-mer extension for scrupulous assemblies.</title>
        <authorList>
            <person name="Souvorov A."/>
            <person name="Agarwala R."/>
            <person name="Lipman D.J."/>
        </authorList>
    </citation>
    <scope>NUCLEOTIDE SEQUENCE</scope>
    <source>
        <strain evidence="2">MA.08ba 7043</strain>
        <strain evidence="3">MA.CK_93/00001031</strain>
    </source>
</reference>
<comment type="caution">
    <text evidence="3">The sequence shown here is derived from an EMBL/GenBank/DDBJ whole genome shotgun (WGS) entry which is preliminary data.</text>
</comment>
<dbReference type="EMBL" id="DAAUKA010000003">
    <property type="protein sequence ID" value="HAF1580200.1"/>
    <property type="molecule type" value="Genomic_DNA"/>
</dbReference>
<feature type="signal peptide" evidence="1">
    <location>
        <begin position="1"/>
        <end position="25"/>
    </location>
</feature>
<protein>
    <submittedName>
        <fullName evidence="3">Uncharacterized protein</fullName>
    </submittedName>
</protein>
<keyword evidence="1" id="KW-0732">Signal</keyword>
<sequence length="490" mass="53158">MKRVNTSLKKTGILFSLLLSSGAMAAENLNFNYTRADAMSLNPRLSLQAKACHSKGDPMVVNFRVGDILAGSGSYDGLEIRLKARGEAYEKSFDVFSAPGSSSHRMGLTARNTGTDFQVPWSVSASGIVSGTNGVIVGKYPIPERVSYGDPFCFSEREPSITPNVNTHGWVPIYRDDPKAPVPGVANLFEEACRGKGSGMTGFVSEEEGKNRYWPSVSNSNQAYPAPAPDYIQKIFDKEGGGITGNFYPYQHSTLFFRTKYVVPAVPANPYFQPDRVDADFDDAAVDRISSVAPDTYIVPLSTKDNVSTQLSNANVSVVLGNRNISSLSLILLLRKDGRTEKSYTFDWVRSSADSNVMQLQGKSGNLNIKAGKNDGNTDPYAAHQFYTPAASGFFKGTLVNGGGLDQTYKDYVNKIMPLSLPSDMTGNINLVNTDSLTVTIKRGDETVSNIDLGRASYIVRITGQPLKFAPLKVNGKVAVSAMQIRNACY</sequence>
<evidence type="ECO:0000313" key="2">
    <source>
        <dbReference type="EMBL" id="HAF1580200.1"/>
    </source>
</evidence>
<reference evidence="3" key="2">
    <citation type="submission" date="2020-02" db="EMBL/GenBank/DDBJ databases">
        <authorList>
            <consortium name="NCBI Pathogen Detection Project"/>
        </authorList>
    </citation>
    <scope>NUCLEOTIDE SEQUENCE</scope>
    <source>
        <strain evidence="2">MA.08ba 7043</strain>
        <strain evidence="3">MA.CK_93/00001031</strain>
    </source>
</reference>
<evidence type="ECO:0000313" key="3">
    <source>
        <dbReference type="EMBL" id="HAF6262002.1"/>
    </source>
</evidence>
<evidence type="ECO:0000256" key="1">
    <source>
        <dbReference type="SAM" id="SignalP"/>
    </source>
</evidence>
<gene>
    <name evidence="2" type="ORF">G9B36_002395</name>
    <name evidence="3" type="ORF">G9F11_004699</name>
</gene>
<accession>A0A750HR98</accession>
<name>A0A750HR98_SALER</name>
<dbReference type="AlphaFoldDB" id="A0A750HR98"/>
<dbReference type="EMBL" id="DAAVPY010000018">
    <property type="protein sequence ID" value="HAF6262002.1"/>
    <property type="molecule type" value="Genomic_DNA"/>
</dbReference>